<protein>
    <submittedName>
        <fullName evidence="2">Uncharacterized protein</fullName>
    </submittedName>
</protein>
<evidence type="ECO:0000313" key="2">
    <source>
        <dbReference type="EMBL" id="MCE3214846.1"/>
    </source>
</evidence>
<dbReference type="Proteomes" id="UP000823775">
    <property type="component" value="Unassembled WGS sequence"/>
</dbReference>
<comment type="caution">
    <text evidence="2">The sequence shown here is derived from an EMBL/GenBank/DDBJ whole genome shotgun (WGS) entry which is preliminary data.</text>
</comment>
<dbReference type="EMBL" id="JACEIK010009972">
    <property type="protein sequence ID" value="MCE3214846.1"/>
    <property type="molecule type" value="Genomic_DNA"/>
</dbReference>
<name>A0ABS8WRT6_DATST</name>
<feature type="region of interest" description="Disordered" evidence="1">
    <location>
        <begin position="112"/>
        <end position="156"/>
    </location>
</feature>
<proteinExistence type="predicted"/>
<gene>
    <name evidence="2" type="ORF">HAX54_053500</name>
</gene>
<organism evidence="2 3">
    <name type="scientific">Datura stramonium</name>
    <name type="common">Jimsonweed</name>
    <name type="synonym">Common thornapple</name>
    <dbReference type="NCBI Taxonomy" id="4076"/>
    <lineage>
        <taxon>Eukaryota</taxon>
        <taxon>Viridiplantae</taxon>
        <taxon>Streptophyta</taxon>
        <taxon>Embryophyta</taxon>
        <taxon>Tracheophyta</taxon>
        <taxon>Spermatophyta</taxon>
        <taxon>Magnoliopsida</taxon>
        <taxon>eudicotyledons</taxon>
        <taxon>Gunneridae</taxon>
        <taxon>Pentapetalae</taxon>
        <taxon>asterids</taxon>
        <taxon>lamiids</taxon>
        <taxon>Solanales</taxon>
        <taxon>Solanaceae</taxon>
        <taxon>Solanoideae</taxon>
        <taxon>Datureae</taxon>
        <taxon>Datura</taxon>
    </lineage>
</organism>
<evidence type="ECO:0000256" key="1">
    <source>
        <dbReference type="SAM" id="MobiDB-lite"/>
    </source>
</evidence>
<feature type="compositionally biased region" description="Polar residues" evidence="1">
    <location>
        <begin position="49"/>
        <end position="63"/>
    </location>
</feature>
<sequence>MASSFSKPLLRYFSDEKELLSQNSPSTTQGKLPTLILHPTKKPQKDKSLQSSSLMDSTPSHTIPLSIPITPFSTHKEPSFIASPNVEVPMEMEGGQSNKTLKDGFSVVLKRGNDTKWNSELGKKKGKALTGESGYDKEESQKMGDSNVSKDDDEEYNFPLSSKREILKNKEANTTKKYITLKPSPVKDLEDGGP</sequence>
<keyword evidence="3" id="KW-1185">Reference proteome</keyword>
<evidence type="ECO:0000313" key="3">
    <source>
        <dbReference type="Proteomes" id="UP000823775"/>
    </source>
</evidence>
<feature type="compositionally biased region" description="Polar residues" evidence="1">
    <location>
        <begin position="20"/>
        <end position="31"/>
    </location>
</feature>
<accession>A0ABS8WRT6</accession>
<reference evidence="2 3" key="1">
    <citation type="journal article" date="2021" name="BMC Genomics">
        <title>Datura genome reveals duplications of psychoactive alkaloid biosynthetic genes and high mutation rate following tissue culture.</title>
        <authorList>
            <person name="Rajewski A."/>
            <person name="Carter-House D."/>
            <person name="Stajich J."/>
            <person name="Litt A."/>
        </authorList>
    </citation>
    <scope>NUCLEOTIDE SEQUENCE [LARGE SCALE GENOMIC DNA]</scope>
    <source>
        <strain evidence="2">AR-01</strain>
    </source>
</reference>
<feature type="region of interest" description="Disordered" evidence="1">
    <location>
        <begin position="17"/>
        <end position="78"/>
    </location>
</feature>